<evidence type="ECO:0000256" key="4">
    <source>
        <dbReference type="ARBA" id="ARBA00022692"/>
    </source>
</evidence>
<dbReference type="PANTHER" id="PTHR22907">
    <property type="entry name" value="GH04558P"/>
    <property type="match status" value="1"/>
</dbReference>
<evidence type="ECO:0000313" key="10">
    <source>
        <dbReference type="EMBL" id="KHN82774.1"/>
    </source>
</evidence>
<feature type="transmembrane region" description="Helical" evidence="8">
    <location>
        <begin position="317"/>
        <end position="338"/>
    </location>
</feature>
<evidence type="ECO:0000256" key="6">
    <source>
        <dbReference type="ARBA" id="ARBA00022989"/>
    </source>
</evidence>
<dbReference type="InterPro" id="IPR001507">
    <property type="entry name" value="ZP_dom"/>
</dbReference>
<evidence type="ECO:0000313" key="11">
    <source>
        <dbReference type="Proteomes" id="UP000031036"/>
    </source>
</evidence>
<keyword evidence="2" id="KW-0193">Cuticle</keyword>
<evidence type="ECO:0000256" key="8">
    <source>
        <dbReference type="SAM" id="Phobius"/>
    </source>
</evidence>
<feature type="domain" description="ZP" evidence="9">
    <location>
        <begin position="1"/>
        <end position="242"/>
    </location>
</feature>
<keyword evidence="11" id="KW-1185">Reference proteome</keyword>
<evidence type="ECO:0000259" key="9">
    <source>
        <dbReference type="PROSITE" id="PS51034"/>
    </source>
</evidence>
<dbReference type="EMBL" id="JPKZ01001309">
    <property type="protein sequence ID" value="KHN82774.1"/>
    <property type="molecule type" value="Genomic_DNA"/>
</dbReference>
<dbReference type="PANTHER" id="PTHR22907:SF54">
    <property type="entry name" value="GH04558P"/>
    <property type="match status" value="1"/>
</dbReference>
<dbReference type="GO" id="GO:0042302">
    <property type="term" value="F:structural constituent of cuticle"/>
    <property type="evidence" value="ECO:0007669"/>
    <property type="project" value="UniProtKB-KW"/>
</dbReference>
<keyword evidence="5" id="KW-0732">Signal</keyword>
<proteinExistence type="predicted"/>
<evidence type="ECO:0000256" key="2">
    <source>
        <dbReference type="ARBA" id="ARBA00022460"/>
    </source>
</evidence>
<dbReference type="InterPro" id="IPR057475">
    <property type="entry name" value="CUT_C"/>
</dbReference>
<keyword evidence="7 8" id="KW-0472">Membrane</keyword>
<dbReference type="OrthoDB" id="6139674at2759"/>
<dbReference type="SMART" id="SM00241">
    <property type="entry name" value="ZP"/>
    <property type="match status" value="1"/>
</dbReference>
<keyword evidence="6 8" id="KW-1133">Transmembrane helix</keyword>
<sequence>MLAFILTTKMPFMGRVYVRGLADDEKCSRSMANNIEQTTFSMVIQNGDCAMQKQRVAGTLEGVMFSLTIIVSFHSTFVTMADRAYRCMCFFRSIKRLSSELDIFPIGVSQLHNTVKMPSCTYTIRTGSVNGRQVTYGQVGERIYHVWQCDDEAQTFFVHSCFVTDGRGNRFDLVDADGCSIDRAVQPELEYDLSANRVVAPTWGYKFSQTSLLNYQCVLEMCNIVGCEKHIPPYCGSEKREFESYDRKRIRKDIDLSSYGQMDLITSMNIIDNFLEKSISDDRTQNLISNAGAGDGIGVFVSSNMAWKTCLSQSTRLLLLCSILLLTPALLASTLLIANRLNSTSMTMRISFMDDMYGSW</sequence>
<accession>A0A0B2VN60</accession>
<comment type="subcellular location">
    <subcellularLocation>
        <location evidence="1">Cell membrane</location>
        <topology evidence="1">Single-pass type I membrane protein</topology>
    </subcellularLocation>
</comment>
<name>A0A0B2VN60_TOXCA</name>
<evidence type="ECO:0000256" key="3">
    <source>
        <dbReference type="ARBA" id="ARBA00022475"/>
    </source>
</evidence>
<protein>
    <submittedName>
        <fullName evidence="10">Cuticlin-1</fullName>
    </submittedName>
</protein>
<dbReference type="InterPro" id="IPR051962">
    <property type="entry name" value="Cuticlin"/>
</dbReference>
<dbReference type="AlphaFoldDB" id="A0A0B2VN60"/>
<dbReference type="Pfam" id="PF25057">
    <property type="entry name" value="CUT_N"/>
    <property type="match status" value="1"/>
</dbReference>
<dbReference type="GO" id="GO:0005886">
    <property type="term" value="C:plasma membrane"/>
    <property type="evidence" value="ECO:0007669"/>
    <property type="project" value="UniProtKB-SubCell"/>
</dbReference>
<gene>
    <name evidence="10" type="primary">cut-1</name>
    <name evidence="10" type="ORF">Tcan_06772</name>
</gene>
<evidence type="ECO:0000256" key="5">
    <source>
        <dbReference type="ARBA" id="ARBA00022729"/>
    </source>
</evidence>
<dbReference type="PROSITE" id="PS51034">
    <property type="entry name" value="ZP_2"/>
    <property type="match status" value="1"/>
</dbReference>
<dbReference type="STRING" id="6265.A0A0B2VN60"/>
<evidence type="ECO:0000256" key="1">
    <source>
        <dbReference type="ARBA" id="ARBA00004251"/>
    </source>
</evidence>
<dbReference type="Pfam" id="PF25301">
    <property type="entry name" value="CUT_C"/>
    <property type="match status" value="1"/>
</dbReference>
<reference evidence="10 11" key="1">
    <citation type="submission" date="2014-11" db="EMBL/GenBank/DDBJ databases">
        <title>Genetic blueprint of the zoonotic pathogen Toxocara canis.</title>
        <authorList>
            <person name="Zhu X.-Q."/>
            <person name="Korhonen P.K."/>
            <person name="Cai H."/>
            <person name="Young N.D."/>
            <person name="Nejsum P."/>
            <person name="von Samson-Himmelstjerna G."/>
            <person name="Boag P.R."/>
            <person name="Tan P."/>
            <person name="Li Q."/>
            <person name="Min J."/>
            <person name="Yang Y."/>
            <person name="Wang X."/>
            <person name="Fang X."/>
            <person name="Hall R.S."/>
            <person name="Hofmann A."/>
            <person name="Sternberg P.W."/>
            <person name="Jex A.R."/>
            <person name="Gasser R.B."/>
        </authorList>
    </citation>
    <scope>NUCLEOTIDE SEQUENCE [LARGE SCALE GENOMIC DNA]</scope>
    <source>
        <strain evidence="10">PN_DK_2014</strain>
    </source>
</reference>
<dbReference type="InterPro" id="IPR056953">
    <property type="entry name" value="CUT_N"/>
</dbReference>
<evidence type="ECO:0000256" key="7">
    <source>
        <dbReference type="ARBA" id="ARBA00023136"/>
    </source>
</evidence>
<comment type="caution">
    <text evidence="10">The sequence shown here is derived from an EMBL/GenBank/DDBJ whole genome shotgun (WGS) entry which is preliminary data.</text>
</comment>
<dbReference type="Proteomes" id="UP000031036">
    <property type="component" value="Unassembled WGS sequence"/>
</dbReference>
<dbReference type="OMA" id="MADDERC"/>
<organism evidence="10 11">
    <name type="scientific">Toxocara canis</name>
    <name type="common">Canine roundworm</name>
    <dbReference type="NCBI Taxonomy" id="6265"/>
    <lineage>
        <taxon>Eukaryota</taxon>
        <taxon>Metazoa</taxon>
        <taxon>Ecdysozoa</taxon>
        <taxon>Nematoda</taxon>
        <taxon>Chromadorea</taxon>
        <taxon>Rhabditida</taxon>
        <taxon>Spirurina</taxon>
        <taxon>Ascaridomorpha</taxon>
        <taxon>Ascaridoidea</taxon>
        <taxon>Toxocaridae</taxon>
        <taxon>Toxocara</taxon>
    </lineage>
</organism>
<keyword evidence="3" id="KW-1003">Cell membrane</keyword>
<keyword evidence="4 8" id="KW-0812">Transmembrane</keyword>